<dbReference type="PANTHER" id="PTHR23025:SF3">
    <property type="entry name" value="HORMONE-SENSITIVE LIPASE"/>
    <property type="match status" value="1"/>
</dbReference>
<organism evidence="4 5">
    <name type="scientific">Cladosporium halotolerans</name>
    <dbReference type="NCBI Taxonomy" id="1052096"/>
    <lineage>
        <taxon>Eukaryota</taxon>
        <taxon>Fungi</taxon>
        <taxon>Dikarya</taxon>
        <taxon>Ascomycota</taxon>
        <taxon>Pezizomycotina</taxon>
        <taxon>Dothideomycetes</taxon>
        <taxon>Dothideomycetidae</taxon>
        <taxon>Cladosporiales</taxon>
        <taxon>Cladosporiaceae</taxon>
        <taxon>Cladosporium</taxon>
    </lineage>
</organism>
<keyword evidence="5" id="KW-1185">Reference proteome</keyword>
<dbReference type="GeneID" id="96007579"/>
<dbReference type="Pfam" id="PF07859">
    <property type="entry name" value="Abhydrolase_3"/>
    <property type="match status" value="2"/>
</dbReference>
<dbReference type="SUPFAM" id="SSF53474">
    <property type="entry name" value="alpha/beta-Hydrolases"/>
    <property type="match status" value="1"/>
</dbReference>
<gene>
    <name evidence="4" type="ORF">WHR41_06136</name>
</gene>
<feature type="active site" evidence="1">
    <location>
        <position position="299"/>
    </location>
</feature>
<dbReference type="EMBL" id="JAAQHG020000022">
    <property type="protein sequence ID" value="KAL1584959.1"/>
    <property type="molecule type" value="Genomic_DNA"/>
</dbReference>
<proteinExistence type="predicted"/>
<reference evidence="4 5" key="1">
    <citation type="journal article" date="2020" name="Microbiol. Resour. Announc.">
        <title>Draft Genome Sequence of a Cladosporium Species Isolated from the Mesophotic Ascidian Didemnum maculosum.</title>
        <authorList>
            <person name="Gioti A."/>
            <person name="Siaperas R."/>
            <person name="Nikolaivits E."/>
            <person name="Le Goff G."/>
            <person name="Ouazzani J."/>
            <person name="Kotoulas G."/>
            <person name="Topakas E."/>
        </authorList>
    </citation>
    <scope>NUCLEOTIDE SEQUENCE [LARGE SCALE GENOMIC DNA]</scope>
    <source>
        <strain evidence="4 5">TM138-S3</strain>
    </source>
</reference>
<dbReference type="GO" id="GO:0019433">
    <property type="term" value="P:triglyceride catabolic process"/>
    <property type="evidence" value="ECO:0007669"/>
    <property type="project" value="TreeGrafter"/>
</dbReference>
<feature type="compositionally biased region" description="Basic and acidic residues" evidence="2">
    <location>
        <begin position="651"/>
        <end position="661"/>
    </location>
</feature>
<feature type="domain" description="Alpha/beta hydrolase fold-3" evidence="3">
    <location>
        <begin position="459"/>
        <end position="539"/>
    </location>
</feature>
<accession>A0AB34KPG7</accession>
<dbReference type="RefSeq" id="XP_069228065.1">
    <property type="nucleotide sequence ID" value="XM_069374741.1"/>
</dbReference>
<dbReference type="PANTHER" id="PTHR23025">
    <property type="entry name" value="TRIACYLGLYCEROL LIPASE"/>
    <property type="match status" value="1"/>
</dbReference>
<dbReference type="PROSITE" id="PS01174">
    <property type="entry name" value="LIPASE_GDXG_SER"/>
    <property type="match status" value="1"/>
</dbReference>
<name>A0AB34KPG7_9PEZI</name>
<dbReference type="Proteomes" id="UP000803884">
    <property type="component" value="Unassembled WGS sequence"/>
</dbReference>
<evidence type="ECO:0000259" key="3">
    <source>
        <dbReference type="Pfam" id="PF07859"/>
    </source>
</evidence>
<sequence>MIDHALGKPSHRYRKYQIFTVVLLWSLYLYKGNRHGPPILRNISAFFSKHLTPWHTMVLSMLYMYLMRNFSRLVGLEPKEPLAGKYDRNYFRATWVATALDAGFWKAMWIRPRWLRDIASILGTLYYMVCAEQADEYVRKVRAGGCDIDHMRVSWNKGRTPYIKLASQLVRPKWCMKRLPIRSQIQRPEGSLYDEPIDFWLYYDKPQEKLKNETKIILDIPGGGFVAMDPRCHDDKLFAWAGKSKLPVIALNYKKAPEYPYPFALNECFDAYFQIVATRGQCIGLSGHTMPTIVLSGDSAGGNLAASLIIKLLQTHSSNIYEDSYRKSTSQIPLPEALIMIYPALEMNIHSFMRPEDVELLNKPEYRKQNRKFIKRKSEAFRRLTPKTPHGSDDEDETPRASTPMLDTSMDGEKSKVLEDTAITESPVTATVDSNALNGKPFSELQVQPRQLKTNIKMSSMISQLHDRVLPPELLRAMILLYIGEQHKPDFTADYLLSPLLAPESILQRFPKVYMLCGEQDPLADDTFLFAGRLRQAHAHRFRERQELGLESYKAVFNDKKHVETMIINGVSHGFLQFVTVYHPGWGYIDQCRRWMMDAFYEADQREAGIQSEAPTPTTAEPIVSADDYFSQLNGTRRDQRNTVRHHRRHESNSDADERPLEMTPLRQRIDSTLADRRRRRSSSGRGSIKRLDPSGRRSPVAFRKGDSLIRLPSDTDLLERRMGSLAGPLLGKHSGTDSP</sequence>
<evidence type="ECO:0000313" key="5">
    <source>
        <dbReference type="Proteomes" id="UP000803884"/>
    </source>
</evidence>
<comment type="caution">
    <text evidence="4">The sequence shown here is derived from an EMBL/GenBank/DDBJ whole genome shotgun (WGS) entry which is preliminary data.</text>
</comment>
<dbReference type="GO" id="GO:0004806">
    <property type="term" value="F:triacylglycerol lipase activity"/>
    <property type="evidence" value="ECO:0007669"/>
    <property type="project" value="TreeGrafter"/>
</dbReference>
<evidence type="ECO:0000256" key="1">
    <source>
        <dbReference type="PROSITE-ProRule" id="PRU10038"/>
    </source>
</evidence>
<evidence type="ECO:0000313" key="4">
    <source>
        <dbReference type="EMBL" id="KAL1584959.1"/>
    </source>
</evidence>
<feature type="region of interest" description="Disordered" evidence="2">
    <location>
        <begin position="377"/>
        <end position="413"/>
    </location>
</feature>
<feature type="region of interest" description="Disordered" evidence="2">
    <location>
        <begin position="634"/>
        <end position="708"/>
    </location>
</feature>
<dbReference type="GO" id="GO:0005829">
    <property type="term" value="C:cytosol"/>
    <property type="evidence" value="ECO:0007669"/>
    <property type="project" value="TreeGrafter"/>
</dbReference>
<protein>
    <recommendedName>
        <fullName evidence="3">Alpha/beta hydrolase fold-3 domain-containing protein</fullName>
    </recommendedName>
</protein>
<evidence type="ECO:0000256" key="2">
    <source>
        <dbReference type="SAM" id="MobiDB-lite"/>
    </source>
</evidence>
<dbReference type="InterPro" id="IPR029058">
    <property type="entry name" value="AB_hydrolase_fold"/>
</dbReference>
<dbReference type="AlphaFoldDB" id="A0AB34KPG7"/>
<dbReference type="Gene3D" id="3.40.50.1820">
    <property type="entry name" value="alpha/beta hydrolase"/>
    <property type="match status" value="2"/>
</dbReference>
<dbReference type="InterPro" id="IPR033140">
    <property type="entry name" value="Lipase_GDXG_put_SER_AS"/>
</dbReference>
<dbReference type="GO" id="GO:0004771">
    <property type="term" value="F:sterol ester esterase activity"/>
    <property type="evidence" value="ECO:0007669"/>
    <property type="project" value="TreeGrafter"/>
</dbReference>
<dbReference type="InterPro" id="IPR013094">
    <property type="entry name" value="AB_hydrolase_3"/>
</dbReference>
<feature type="domain" description="Alpha/beta hydrolase fold-3" evidence="3">
    <location>
        <begin position="222"/>
        <end position="350"/>
    </location>
</feature>